<sequence length="29" mass="3450">MQAETLRTLTYLLIMNRSQMIRDKAIDHS</sequence>
<proteinExistence type="predicted"/>
<accession>A0A8S5QB50</accession>
<evidence type="ECO:0000313" key="1">
    <source>
        <dbReference type="EMBL" id="DAE16551.1"/>
    </source>
</evidence>
<protein>
    <submittedName>
        <fullName evidence="1">Uncharacterized protein</fullName>
    </submittedName>
</protein>
<organism evidence="1">
    <name type="scientific">Siphoviridae sp. ctqBH20</name>
    <dbReference type="NCBI Taxonomy" id="2825680"/>
    <lineage>
        <taxon>Viruses</taxon>
        <taxon>Duplodnaviria</taxon>
        <taxon>Heunggongvirae</taxon>
        <taxon>Uroviricota</taxon>
        <taxon>Caudoviricetes</taxon>
    </lineage>
</organism>
<dbReference type="EMBL" id="BK015626">
    <property type="protein sequence ID" value="DAE16551.1"/>
    <property type="molecule type" value="Genomic_DNA"/>
</dbReference>
<name>A0A8S5QB50_9CAUD</name>
<reference evidence="1" key="1">
    <citation type="journal article" date="2021" name="Proc. Natl. Acad. Sci. U.S.A.">
        <title>A Catalog of Tens of Thousands of Viruses from Human Metagenomes Reveals Hidden Associations with Chronic Diseases.</title>
        <authorList>
            <person name="Tisza M.J."/>
            <person name="Buck C.B."/>
        </authorList>
    </citation>
    <scope>NUCLEOTIDE SEQUENCE</scope>
    <source>
        <strain evidence="1">CtqBH20</strain>
    </source>
</reference>